<evidence type="ECO:0008006" key="2">
    <source>
        <dbReference type="Google" id="ProtNLM"/>
    </source>
</evidence>
<proteinExistence type="evidence at transcript level"/>
<reference evidence="1" key="1">
    <citation type="submission" date="2014-03" db="EMBL/GenBank/DDBJ databases">
        <title>The sialotranscriptome of Amblyomma triste, Amblyomma parvum and Amblyomma cajennense ticks, uncovered by 454-based RNA-seq.</title>
        <authorList>
            <person name="Garcia G.R."/>
            <person name="Gardinassi L.G."/>
            <person name="Ribeiro J.M."/>
            <person name="Anatriello E."/>
            <person name="Ferreira B.R."/>
            <person name="Moreira H.N."/>
            <person name="Mafra C."/>
            <person name="Olegario M.M."/>
            <person name="Szabo P.J."/>
            <person name="Miranda-Santos I.K."/>
            <person name="Maruyama S.R."/>
        </authorList>
    </citation>
    <scope>NUCLEOTIDE SEQUENCE</scope>
    <source>
        <strain evidence="1">Uberlandia</strain>
        <tissue evidence="1">Salivary glands</tissue>
    </source>
</reference>
<name>A0A023FRU4_AMBCJ</name>
<feature type="non-terminal residue" evidence="1">
    <location>
        <position position="1"/>
    </location>
</feature>
<sequence>ETADHAHTLRRKCDVFHRSAAVSFKVTWCTRRCVVHSHSYLFVVPLLTFRHIRHTHFSRSAAAARSGHKNIMIATTCVLLSLGTSAFAAYIGPKHGLGYGTSHFGVSRGIGYSTVTGFAHSIGYAQLHGYSLVPTREVHVATVPLVTAHAVPSVSSVVIPPSVTTVTTTIHHSVPVATVAAVPVTTTYHSPVVPTSIHVAPVYGNSIGNLGYGTGHYSYGHGLGTYGLNYGYGLGTPVEYLILLRRRK</sequence>
<protein>
    <recommendedName>
        <fullName evidence="2">Cuticle protein</fullName>
    </recommendedName>
</protein>
<dbReference type="EMBL" id="GBBK01001044">
    <property type="protein sequence ID" value="JAC23438.1"/>
    <property type="molecule type" value="mRNA"/>
</dbReference>
<dbReference type="AlphaFoldDB" id="A0A023FRU4"/>
<dbReference type="PANTHER" id="PTHR33289:SF2">
    <property type="entry name" value="ANCHORAGE SUBUNIT, PUTATIVE-RELATED"/>
    <property type="match status" value="1"/>
</dbReference>
<organism evidence="1">
    <name type="scientific">Amblyomma cajennense</name>
    <name type="common">Cayenne tick</name>
    <name type="synonym">Acarus cajennensis</name>
    <dbReference type="NCBI Taxonomy" id="34607"/>
    <lineage>
        <taxon>Eukaryota</taxon>
        <taxon>Metazoa</taxon>
        <taxon>Ecdysozoa</taxon>
        <taxon>Arthropoda</taxon>
        <taxon>Chelicerata</taxon>
        <taxon>Arachnida</taxon>
        <taxon>Acari</taxon>
        <taxon>Parasitiformes</taxon>
        <taxon>Ixodida</taxon>
        <taxon>Ixodoidea</taxon>
        <taxon>Ixodidae</taxon>
        <taxon>Amblyomminae</taxon>
        <taxon>Amblyomma</taxon>
    </lineage>
</organism>
<evidence type="ECO:0000313" key="1">
    <source>
        <dbReference type="EMBL" id="JAC23438.1"/>
    </source>
</evidence>
<accession>A0A023FRU4</accession>
<dbReference type="PANTHER" id="PTHR33289">
    <property type="entry name" value="ANCHORAGE SUBUNIT, PUTATIVE-RELATED"/>
    <property type="match status" value="1"/>
</dbReference>